<dbReference type="AlphaFoldDB" id="A0A7G9Z9P2"/>
<protein>
    <submittedName>
        <fullName evidence="1">Uncharacterized protein</fullName>
    </submittedName>
</protein>
<gene>
    <name evidence="1" type="ORF">PHLPJACP_00034</name>
</gene>
<reference evidence="1" key="1">
    <citation type="submission" date="2020-06" db="EMBL/GenBank/DDBJ databases">
        <title>Unique genomic features of the anaerobic methanotrophic archaea.</title>
        <authorList>
            <person name="Chadwick G.L."/>
            <person name="Skennerton C.T."/>
            <person name="Laso-Perez R."/>
            <person name="Leu A.O."/>
            <person name="Speth D.R."/>
            <person name="Yu H."/>
            <person name="Morgan-Lang C."/>
            <person name="Hatzenpichler R."/>
            <person name="Goudeau D."/>
            <person name="Malmstrom R."/>
            <person name="Brazelton W.J."/>
            <person name="Woyke T."/>
            <person name="Hallam S.J."/>
            <person name="Tyson G.W."/>
            <person name="Wegener G."/>
            <person name="Boetius A."/>
            <person name="Orphan V."/>
        </authorList>
    </citation>
    <scope>NUCLEOTIDE SEQUENCE</scope>
</reference>
<proteinExistence type="predicted"/>
<accession>A0A7G9Z9P2</accession>
<sequence length="55" mass="6473">MVERYISGQKGYEKADTVPVIAEEKVKNHKTWYTSLYNKLFGGTHQKQKKFEKPL</sequence>
<evidence type="ECO:0000313" key="1">
    <source>
        <dbReference type="EMBL" id="QNO56976.1"/>
    </source>
</evidence>
<organism evidence="1">
    <name type="scientific">Candidatus Methanophaga sp. ANME-1 ERB7</name>
    <dbReference type="NCBI Taxonomy" id="2759913"/>
    <lineage>
        <taxon>Archaea</taxon>
        <taxon>Methanobacteriati</taxon>
        <taxon>Methanobacteriota</taxon>
        <taxon>Stenosarchaea group</taxon>
        <taxon>Methanomicrobia</taxon>
        <taxon>Candidatus Methanophagales</taxon>
        <taxon>Candidatus Methanophagaceae</taxon>
        <taxon>Candidatus Methanophaga</taxon>
    </lineage>
</organism>
<name>A0A7G9Z9P2_9EURY</name>
<dbReference type="EMBL" id="MT631674">
    <property type="protein sequence ID" value="QNO56976.1"/>
    <property type="molecule type" value="Genomic_DNA"/>
</dbReference>